<accession>A0ABM9HNV8</accession>
<gene>
    <name evidence="2" type="ORF">R83534S58_LOCUS1134</name>
</gene>
<feature type="transmembrane region" description="Helical" evidence="1">
    <location>
        <begin position="128"/>
        <end position="152"/>
    </location>
</feature>
<dbReference type="Proteomes" id="UP001154272">
    <property type="component" value="Unassembled WGS sequence"/>
</dbReference>
<dbReference type="PIRSF" id="PIRSF026166">
    <property type="entry name" value="UCP026166"/>
    <property type="match status" value="1"/>
</dbReference>
<proteinExistence type="predicted"/>
<organism evidence="2 3">
    <name type="scientific">Commensalibacter papalotli</name>
    <name type="common">ex Botero et al. 2024</name>
    <dbReference type="NCBI Taxonomy" id="2972766"/>
    <lineage>
        <taxon>Bacteria</taxon>
        <taxon>Pseudomonadati</taxon>
        <taxon>Pseudomonadota</taxon>
        <taxon>Alphaproteobacteria</taxon>
        <taxon>Acetobacterales</taxon>
        <taxon>Acetobacteraceae</taxon>
    </lineage>
</organism>
<feature type="transmembrane region" description="Helical" evidence="1">
    <location>
        <begin position="225"/>
        <end position="247"/>
    </location>
</feature>
<keyword evidence="1" id="KW-0472">Membrane</keyword>
<keyword evidence="1" id="KW-0812">Transmembrane</keyword>
<dbReference type="Gene3D" id="1.20.1530.20">
    <property type="match status" value="1"/>
</dbReference>
<feature type="transmembrane region" description="Helical" evidence="1">
    <location>
        <begin position="164"/>
        <end position="187"/>
    </location>
</feature>
<dbReference type="InterPro" id="IPR038770">
    <property type="entry name" value="Na+/solute_symporter_sf"/>
</dbReference>
<evidence type="ECO:0000256" key="1">
    <source>
        <dbReference type="SAM" id="Phobius"/>
    </source>
</evidence>
<dbReference type="PANTHER" id="PTHR18640:SF5">
    <property type="entry name" value="SODIUM_BILE ACID COTRANSPORTER 7"/>
    <property type="match status" value="1"/>
</dbReference>
<reference evidence="2" key="1">
    <citation type="submission" date="2022-10" db="EMBL/GenBank/DDBJ databases">
        <authorList>
            <person name="Botero Cardona J."/>
        </authorList>
    </citation>
    <scope>NUCLEOTIDE SEQUENCE</scope>
    <source>
        <strain evidence="2">R-83534</strain>
    </source>
</reference>
<keyword evidence="1" id="KW-1133">Transmembrane helix</keyword>
<dbReference type="EMBL" id="CAMXCH010000002">
    <property type="protein sequence ID" value="CAI3941180.1"/>
    <property type="molecule type" value="Genomic_DNA"/>
</dbReference>
<dbReference type="InterPro" id="IPR016833">
    <property type="entry name" value="Put_Na-Bile_cotransptr"/>
</dbReference>
<feature type="transmembrane region" description="Helical" evidence="1">
    <location>
        <begin position="36"/>
        <end position="53"/>
    </location>
</feature>
<dbReference type="PANTHER" id="PTHR18640">
    <property type="entry name" value="SOLUTE CARRIER FAMILY 10 MEMBER 7"/>
    <property type="match status" value="1"/>
</dbReference>
<feature type="transmembrane region" description="Helical" evidence="1">
    <location>
        <begin position="287"/>
        <end position="308"/>
    </location>
</feature>
<evidence type="ECO:0000313" key="2">
    <source>
        <dbReference type="EMBL" id="CAI3941180.1"/>
    </source>
</evidence>
<name>A0ABM9HNV8_9PROT</name>
<evidence type="ECO:0000313" key="3">
    <source>
        <dbReference type="Proteomes" id="UP001154272"/>
    </source>
</evidence>
<feature type="transmembrane region" description="Helical" evidence="1">
    <location>
        <begin position="65"/>
        <end position="88"/>
    </location>
</feature>
<dbReference type="RefSeq" id="WP_282023740.1">
    <property type="nucleotide sequence ID" value="NZ_CAMXCH010000002.1"/>
</dbReference>
<sequence>MFKFVDPFLVSLLSTLLIASFFPCYGSGVDFFNHLAIIAIALMFFLQGARLSRKAMLEGLFHWRLHLLIFLCTFTLFPVLGVTLHYLFPQLLVPGLWMGVVFLCCLPSTVQSSIAFTSIAKGNVPAAICSATASNLIGVFITPLLAGFIFSSQGHMKLDGTIDIVYQLLLPFVAGQLLQPWIGEWAVRNRKLLSFSDRGSILIVVYSAFSEAMNMHLWQKLDIQQLLYVVGIDVFLLFLVLIIIAIVSKLLKFPLEDRISIVFCGSKKTLASGVPIANVLFPSNMVGIIILPLMIFHQIQLFIIAILARYCAKLVDKKEKTEDASINQR</sequence>
<keyword evidence="3" id="KW-1185">Reference proteome</keyword>
<dbReference type="Pfam" id="PF13593">
    <property type="entry name" value="SBF_like"/>
    <property type="match status" value="1"/>
</dbReference>
<feature type="transmembrane region" description="Helical" evidence="1">
    <location>
        <begin position="94"/>
        <end position="116"/>
    </location>
</feature>
<comment type="caution">
    <text evidence="2">The sequence shown here is derived from an EMBL/GenBank/DDBJ whole genome shotgun (WGS) entry which is preliminary data.</text>
</comment>
<protein>
    <submittedName>
        <fullName evidence="2">Predicted Na+-dependent transporter YfeH (YfeH) (PDB:4N7X) (PUBMED:21175741)</fullName>
    </submittedName>
</protein>